<organism evidence="2 3">
    <name type="scientific">Plasmodium fragile</name>
    <dbReference type="NCBI Taxonomy" id="5857"/>
    <lineage>
        <taxon>Eukaryota</taxon>
        <taxon>Sar</taxon>
        <taxon>Alveolata</taxon>
        <taxon>Apicomplexa</taxon>
        <taxon>Aconoidasida</taxon>
        <taxon>Haemosporida</taxon>
        <taxon>Plasmodiidae</taxon>
        <taxon>Plasmodium</taxon>
        <taxon>Plasmodium (Plasmodium)</taxon>
    </lineage>
</organism>
<gene>
    <name evidence="2" type="ORF">AK88_01474</name>
</gene>
<accession>A0A0D9QP10</accession>
<dbReference type="Proteomes" id="UP000054561">
    <property type="component" value="Unassembled WGS sequence"/>
</dbReference>
<keyword evidence="3" id="KW-1185">Reference proteome</keyword>
<feature type="region of interest" description="Disordered" evidence="1">
    <location>
        <begin position="268"/>
        <end position="330"/>
    </location>
</feature>
<dbReference type="GeneID" id="24266788"/>
<feature type="region of interest" description="Disordered" evidence="1">
    <location>
        <begin position="216"/>
        <end position="238"/>
    </location>
</feature>
<sequence>MGNSCKKVIQARRNRTPPEEFNHRFDFVSDNNSSWNNMNYYNDLYIRNFNREKEPLKENDNTLAHKDESNFHANSSLVYIDELYDILENEKKVKIKKVDNSDVEEFLIIEKHIKLKRKKKKNNPFKKKKGKNVKKEMSPSSLRHINGDNKGNGFDVPSFPGDNSLKKKKSKMKNRASSKITEVETWCSSSNDNRYDIFEEDRKHMLKQRQMNMKDNLKMGPQKGGKNARANRNNDQNVQGKLNSVANMDASAPGNGYYRGNDFSLTFETSEEKNSQKGKKTDKKVGKKVGNKVDKKVDKKVGKKVDKEADKEADTNADKVANTIGDLFPD</sequence>
<dbReference type="RefSeq" id="XP_012334532.1">
    <property type="nucleotide sequence ID" value="XM_012479109.1"/>
</dbReference>
<evidence type="ECO:0000256" key="1">
    <source>
        <dbReference type="SAM" id="MobiDB-lite"/>
    </source>
</evidence>
<evidence type="ECO:0000313" key="3">
    <source>
        <dbReference type="Proteomes" id="UP000054561"/>
    </source>
</evidence>
<dbReference type="OrthoDB" id="378406at2759"/>
<feature type="region of interest" description="Disordered" evidence="1">
    <location>
        <begin position="118"/>
        <end position="176"/>
    </location>
</feature>
<feature type="compositionally biased region" description="Basic residues" evidence="1">
    <location>
        <begin position="166"/>
        <end position="176"/>
    </location>
</feature>
<feature type="compositionally biased region" description="Basic residues" evidence="1">
    <location>
        <begin position="276"/>
        <end position="290"/>
    </location>
</feature>
<protein>
    <submittedName>
        <fullName evidence="2">Uncharacterized protein</fullName>
    </submittedName>
</protein>
<dbReference type="OMA" id="ITEVETW"/>
<proteinExistence type="predicted"/>
<feature type="compositionally biased region" description="Basic and acidic residues" evidence="1">
    <location>
        <begin position="291"/>
        <end position="317"/>
    </location>
</feature>
<evidence type="ECO:0000313" key="2">
    <source>
        <dbReference type="EMBL" id="KJP88784.1"/>
    </source>
</evidence>
<dbReference type="EMBL" id="KQ001657">
    <property type="protein sequence ID" value="KJP88784.1"/>
    <property type="molecule type" value="Genomic_DNA"/>
</dbReference>
<reference evidence="2 3" key="1">
    <citation type="submission" date="2014-03" db="EMBL/GenBank/DDBJ databases">
        <title>The Genome Sequence of Plasmodium fragile nilgiri.</title>
        <authorList>
            <consortium name="The Broad Institute Genomics Platform"/>
            <consortium name="The Broad Institute Genome Sequencing Center for Infectious Disease"/>
            <person name="Neafsey D."/>
            <person name="Duraisingh M."/>
            <person name="Young S.K."/>
            <person name="Zeng Q."/>
            <person name="Gargeya S."/>
            <person name="Abouelleil A."/>
            <person name="Alvarado L."/>
            <person name="Chapman S.B."/>
            <person name="Gainer-Dewar J."/>
            <person name="Goldberg J."/>
            <person name="Griggs A."/>
            <person name="Gujja S."/>
            <person name="Hansen M."/>
            <person name="Howarth C."/>
            <person name="Imamovic A."/>
            <person name="Larimer J."/>
            <person name="Pearson M."/>
            <person name="Poon T.W."/>
            <person name="Priest M."/>
            <person name="Roberts A."/>
            <person name="Saif S."/>
            <person name="Shea T."/>
            <person name="Sykes S."/>
            <person name="Wortman J."/>
            <person name="Nusbaum C."/>
            <person name="Birren B."/>
        </authorList>
    </citation>
    <scope>NUCLEOTIDE SEQUENCE [LARGE SCALE GENOMIC DNA]</scope>
    <source>
        <strain evidence="3">nilgiri</strain>
    </source>
</reference>
<dbReference type="VEuPathDB" id="PlasmoDB:AK88_01474"/>
<dbReference type="AlphaFoldDB" id="A0A0D9QP10"/>
<feature type="compositionally biased region" description="Basic residues" evidence="1">
    <location>
        <begin position="118"/>
        <end position="132"/>
    </location>
</feature>
<name>A0A0D9QP10_PLAFR</name>